<evidence type="ECO:0000256" key="1">
    <source>
        <dbReference type="SAM" id="MobiDB-lite"/>
    </source>
</evidence>
<protein>
    <submittedName>
        <fullName evidence="2">Uncharacterized protein</fullName>
    </submittedName>
</protein>
<reference evidence="2 3" key="1">
    <citation type="submission" date="2018-06" db="EMBL/GenBank/DDBJ databases">
        <authorList>
            <consortium name="Pathogen Informatics"/>
            <person name="Doyle S."/>
        </authorList>
    </citation>
    <scope>NUCLEOTIDE SEQUENCE [LARGE SCALE GENOMIC DNA]</scope>
    <source>
        <strain evidence="2 3">NCTC13184</strain>
    </source>
</reference>
<gene>
    <name evidence="2" type="ORF">NCTC13184_05854</name>
</gene>
<dbReference type="EMBL" id="UGRU01000001">
    <property type="protein sequence ID" value="SUA47313.1"/>
    <property type="molecule type" value="Genomic_DNA"/>
</dbReference>
<feature type="region of interest" description="Disordered" evidence="1">
    <location>
        <begin position="100"/>
        <end position="125"/>
    </location>
</feature>
<proteinExistence type="predicted"/>
<dbReference type="AlphaFoldDB" id="A0A378X446"/>
<sequence length="142" mass="15844">MVVGLPRPRSNGLPVPWTTPVRADVVQWSELDTPLLLQCQTEWRCQVCGTPLPQRAWVVLDAQQLVVSDAAMHYACMVIAFRSCPALRRTSTHEPVEIDRQDIRADGEPLDSYAPATDDDEFGGYGDEVRSWTVAHRSIPVS</sequence>
<evidence type="ECO:0000313" key="3">
    <source>
        <dbReference type="Proteomes" id="UP000255082"/>
    </source>
</evidence>
<dbReference type="Proteomes" id="UP000255082">
    <property type="component" value="Unassembled WGS sequence"/>
</dbReference>
<name>A0A378X446_9NOCA</name>
<organism evidence="2 3">
    <name type="scientific">Nocardia africana</name>
    <dbReference type="NCBI Taxonomy" id="134964"/>
    <lineage>
        <taxon>Bacteria</taxon>
        <taxon>Bacillati</taxon>
        <taxon>Actinomycetota</taxon>
        <taxon>Actinomycetes</taxon>
        <taxon>Mycobacteriales</taxon>
        <taxon>Nocardiaceae</taxon>
        <taxon>Nocardia</taxon>
    </lineage>
</organism>
<accession>A0A378X446</accession>
<evidence type="ECO:0000313" key="2">
    <source>
        <dbReference type="EMBL" id="SUA47313.1"/>
    </source>
</evidence>